<reference evidence="1 2" key="1">
    <citation type="submission" date="2015-08" db="EMBL/GenBank/DDBJ databases">
        <title>Draft Genome Sequence of Bacillus vietnamensis UCD-SED5.</title>
        <authorList>
            <person name="Lee R.D."/>
            <person name="Jospin G."/>
            <person name="Lang J.M."/>
            <person name="Coil D.A."/>
            <person name="Eisen J.A."/>
        </authorList>
    </citation>
    <scope>NUCLEOTIDE SEQUENCE [LARGE SCALE GENOMIC DNA]</scope>
    <source>
        <strain evidence="1 2">UCD-SED5</strain>
    </source>
</reference>
<gene>
    <name evidence="1" type="ORF">AM506_07495</name>
</gene>
<evidence type="ECO:0000313" key="2">
    <source>
        <dbReference type="Proteomes" id="UP000050398"/>
    </source>
</evidence>
<comment type="caution">
    <text evidence="1">The sequence shown here is derived from an EMBL/GenBank/DDBJ whole genome shotgun (WGS) entry which is preliminary data.</text>
</comment>
<dbReference type="PATRIC" id="fig|218284.4.peg.3106"/>
<sequence>MKRFSMLHVPKDFRHRGRPAVTVHVLHVHKEFFAIGKSLKGNGKAANNNEKLAAYYAYLDTLK</sequence>
<evidence type="ECO:0000313" key="1">
    <source>
        <dbReference type="EMBL" id="KPL59917.1"/>
    </source>
</evidence>
<dbReference type="RefSeq" id="WP_060671883.1">
    <property type="nucleotide sequence ID" value="NZ_LIXZ01000005.1"/>
</dbReference>
<dbReference type="OrthoDB" id="2894353at2"/>
<organism evidence="1 2">
    <name type="scientific">Rossellomorea vietnamensis</name>
    <dbReference type="NCBI Taxonomy" id="218284"/>
    <lineage>
        <taxon>Bacteria</taxon>
        <taxon>Bacillati</taxon>
        <taxon>Bacillota</taxon>
        <taxon>Bacilli</taxon>
        <taxon>Bacillales</taxon>
        <taxon>Bacillaceae</taxon>
        <taxon>Rossellomorea</taxon>
    </lineage>
</organism>
<dbReference type="EMBL" id="LIXZ01000005">
    <property type="protein sequence ID" value="KPL59917.1"/>
    <property type="molecule type" value="Genomic_DNA"/>
</dbReference>
<proteinExistence type="predicted"/>
<protein>
    <submittedName>
        <fullName evidence="1">Uncharacterized protein</fullName>
    </submittedName>
</protein>
<dbReference type="AlphaFoldDB" id="A0A0P6W3C0"/>
<dbReference type="Proteomes" id="UP000050398">
    <property type="component" value="Unassembled WGS sequence"/>
</dbReference>
<accession>A0A0P6W3C0</accession>
<name>A0A0P6W3C0_9BACI</name>